<sequence>MPQSNRPDLRSIQTPVSEEEGSGTETEEEYSQNTSGSEQEHYVDLSEEEIQLKHMYPHPEELLQCGPPEPLSESAFLDNSDDLMIQILQEERQIYKCENPEHLNTSAFPDNSKEESQHEQVERVDQCDAPGLLSASALKDDSEELQIEHQDLRQKVQIDRDHYDVTEDLNTHPKRIRRQ</sequence>
<organism evidence="2 3">
    <name type="scientific">Trichonephila inaurata madagascariensis</name>
    <dbReference type="NCBI Taxonomy" id="2747483"/>
    <lineage>
        <taxon>Eukaryota</taxon>
        <taxon>Metazoa</taxon>
        <taxon>Ecdysozoa</taxon>
        <taxon>Arthropoda</taxon>
        <taxon>Chelicerata</taxon>
        <taxon>Arachnida</taxon>
        <taxon>Araneae</taxon>
        <taxon>Araneomorphae</taxon>
        <taxon>Entelegynae</taxon>
        <taxon>Araneoidea</taxon>
        <taxon>Nephilidae</taxon>
        <taxon>Trichonephila</taxon>
        <taxon>Trichonephila inaurata</taxon>
    </lineage>
</organism>
<keyword evidence="3" id="KW-1185">Reference proteome</keyword>
<dbReference type="Proteomes" id="UP000886998">
    <property type="component" value="Unassembled WGS sequence"/>
</dbReference>
<feature type="compositionally biased region" description="Acidic residues" evidence="1">
    <location>
        <begin position="17"/>
        <end position="30"/>
    </location>
</feature>
<evidence type="ECO:0000256" key="1">
    <source>
        <dbReference type="SAM" id="MobiDB-lite"/>
    </source>
</evidence>
<dbReference type="AlphaFoldDB" id="A0A8X6X5T8"/>
<feature type="compositionally biased region" description="Basic and acidic residues" evidence="1">
    <location>
        <begin position="111"/>
        <end position="126"/>
    </location>
</feature>
<feature type="region of interest" description="Disordered" evidence="1">
    <location>
        <begin position="99"/>
        <end position="128"/>
    </location>
</feature>
<reference evidence="2" key="1">
    <citation type="submission" date="2020-08" db="EMBL/GenBank/DDBJ databases">
        <title>Multicomponent nature underlies the extraordinary mechanical properties of spider dragline silk.</title>
        <authorList>
            <person name="Kono N."/>
            <person name="Nakamura H."/>
            <person name="Mori M."/>
            <person name="Yoshida Y."/>
            <person name="Ohtoshi R."/>
            <person name="Malay A.D."/>
            <person name="Moran D.A.P."/>
            <person name="Tomita M."/>
            <person name="Numata K."/>
            <person name="Arakawa K."/>
        </authorList>
    </citation>
    <scope>NUCLEOTIDE SEQUENCE</scope>
</reference>
<evidence type="ECO:0000313" key="2">
    <source>
        <dbReference type="EMBL" id="GFY47450.1"/>
    </source>
</evidence>
<evidence type="ECO:0000313" key="3">
    <source>
        <dbReference type="Proteomes" id="UP000886998"/>
    </source>
</evidence>
<dbReference type="OrthoDB" id="10434694at2759"/>
<protein>
    <submittedName>
        <fullName evidence="2">Uncharacterized protein</fullName>
    </submittedName>
</protein>
<accession>A0A8X6X5T8</accession>
<dbReference type="EMBL" id="BMAV01005956">
    <property type="protein sequence ID" value="GFY47450.1"/>
    <property type="molecule type" value="Genomic_DNA"/>
</dbReference>
<gene>
    <name evidence="2" type="primary">NCL1_50265</name>
    <name evidence="2" type="ORF">TNIN_387021</name>
</gene>
<comment type="caution">
    <text evidence="2">The sequence shown here is derived from an EMBL/GenBank/DDBJ whole genome shotgun (WGS) entry which is preliminary data.</text>
</comment>
<proteinExistence type="predicted"/>
<feature type="compositionally biased region" description="Polar residues" evidence="1">
    <location>
        <begin position="1"/>
        <end position="16"/>
    </location>
</feature>
<name>A0A8X6X5T8_9ARAC</name>
<feature type="region of interest" description="Disordered" evidence="1">
    <location>
        <begin position="1"/>
        <end position="44"/>
    </location>
</feature>